<evidence type="ECO:0000313" key="2">
    <source>
        <dbReference type="Proteomes" id="UP000469440"/>
    </source>
</evidence>
<evidence type="ECO:0000313" key="1">
    <source>
        <dbReference type="EMBL" id="MVB11075.1"/>
    </source>
</evidence>
<evidence type="ECO:0008006" key="3">
    <source>
        <dbReference type="Google" id="ProtNLM"/>
    </source>
</evidence>
<dbReference type="EMBL" id="VWXL01000052">
    <property type="protein sequence ID" value="MVB11075.1"/>
    <property type="molecule type" value="Genomic_DNA"/>
</dbReference>
<keyword evidence="2" id="KW-1185">Reference proteome</keyword>
<dbReference type="OrthoDB" id="5518677at2"/>
<name>A0A6N8HZR1_9FIRM</name>
<organism evidence="1 2">
    <name type="scientific">Caproicibacter fermentans</name>
    <dbReference type="NCBI Taxonomy" id="2576756"/>
    <lineage>
        <taxon>Bacteria</taxon>
        <taxon>Bacillati</taxon>
        <taxon>Bacillota</taxon>
        <taxon>Clostridia</taxon>
        <taxon>Eubacteriales</taxon>
        <taxon>Acutalibacteraceae</taxon>
        <taxon>Caproicibacter</taxon>
    </lineage>
</organism>
<proteinExistence type="predicted"/>
<dbReference type="AlphaFoldDB" id="A0A6N8HZR1"/>
<dbReference type="Proteomes" id="UP000469440">
    <property type="component" value="Unassembled WGS sequence"/>
</dbReference>
<comment type="caution">
    <text evidence="1">The sequence shown here is derived from an EMBL/GenBank/DDBJ whole genome shotgun (WGS) entry which is preliminary data.</text>
</comment>
<gene>
    <name evidence="1" type="ORF">CAFE_17770</name>
</gene>
<accession>A0A6N8HZR1</accession>
<protein>
    <recommendedName>
        <fullName evidence="3">Prophage minor tail protein Z (GPZ)</fullName>
    </recommendedName>
</protein>
<sequence length="227" mass="25187">MGNSEIYANTGQLDKVAKLLEGFPSEGGKIMNRVLLRAADTVRVETGRQIPKVYGAPQKEIRDALNGKKRKVKTVMGASGTGSVSVEVVGRPLTITRFRHTPTVPRKAAKGKKRRAYTAKAMIFKNNGMLSVGPVMRQGKLKPVFLMPVKKNNDGGGRYLFAFRSGEKKNGREKLHVIRTLSVPQMVTNENVGPEIVNRVNQTVFKRLTHELDREFGNLGTNLMEEK</sequence>
<reference evidence="1 2" key="1">
    <citation type="submission" date="2019-09" db="EMBL/GenBank/DDBJ databases">
        <title>Genome sequence of Clostridium sp. EA1.</title>
        <authorList>
            <person name="Poehlein A."/>
            <person name="Bengelsdorf F.R."/>
            <person name="Daniel R."/>
        </authorList>
    </citation>
    <scope>NUCLEOTIDE SEQUENCE [LARGE SCALE GENOMIC DNA]</scope>
    <source>
        <strain evidence="1 2">EA1</strain>
    </source>
</reference>
<dbReference type="RefSeq" id="WP_156990414.1">
    <property type="nucleotide sequence ID" value="NZ_VWXL01000052.1"/>
</dbReference>